<dbReference type="Gene3D" id="3.30.450.90">
    <property type="match status" value="1"/>
</dbReference>
<sequence length="406" mass="42828">MRIAMSRKTQITLALAALAAFSWISNVNPAFASSGGGGLPWESPLQQIQQSITGPVAGFIALAAVAIAGAMLIFGGELNDFARRLCYVALVGGVLLGATQIVALFGATGASIGEVEIMLNPDGKLFIERLGHGVAPAGLLSPAAAEVIIGSVAHALQSEADDEQPIISGELPIGGHRFEGLLPPVVSGPSFTIRRRASRLIPLDDYVKHKIMTAAQVSVLRSAIASRMNIVISGGTGSGKTTLANAVIAEIVANAPDDRIVILEDTAEIQCAAENAVALHTSDTIDMARLLKSTMRLRPDRIIVGEVRDGAALTLLKAWNTGHPGGVTTIHSNTAMSALRRLEQLTAEVSQQPMQEVIGEAVDLIVSIERTGKGRRVREVIHVEGFANARYRTEHYAQIDEDSHVA</sequence>
<dbReference type="AlphaFoldDB" id="A0A2Z2PZV6"/>
<dbReference type="GO" id="GO:0016020">
    <property type="term" value="C:membrane"/>
    <property type="evidence" value="ECO:0007669"/>
    <property type="project" value="UniProtKB-SubCell"/>
</dbReference>
<dbReference type="NCBIfam" id="NF010407">
    <property type="entry name" value="PRK13833.1"/>
    <property type="match status" value="1"/>
</dbReference>
<evidence type="ECO:0000256" key="1">
    <source>
        <dbReference type="ARBA" id="ARBA00004141"/>
    </source>
</evidence>
<evidence type="ECO:0000256" key="2">
    <source>
        <dbReference type="ARBA" id="ARBA00006611"/>
    </source>
</evidence>
<protein>
    <submittedName>
        <fullName evidence="9">P-type conjugative transfer ATPase TrbB</fullName>
    </submittedName>
</protein>
<comment type="subcellular location">
    <subcellularLocation>
        <location evidence="1">Membrane</location>
        <topology evidence="1">Multi-pass membrane protein</topology>
    </subcellularLocation>
</comment>
<dbReference type="InterPro" id="IPR027417">
    <property type="entry name" value="P-loop_NTPase"/>
</dbReference>
<dbReference type="EMBL" id="KY000068">
    <property type="protein sequence ID" value="ASK48314.1"/>
    <property type="molecule type" value="Genomic_DNA"/>
</dbReference>
<feature type="transmembrane region" description="Helical" evidence="6">
    <location>
        <begin position="86"/>
        <end position="107"/>
    </location>
</feature>
<comment type="similarity">
    <text evidence="2">Belongs to the GSP E family.</text>
</comment>
<dbReference type="SUPFAM" id="SSF52540">
    <property type="entry name" value="P-loop containing nucleoside triphosphate hydrolases"/>
    <property type="match status" value="1"/>
</dbReference>
<feature type="chain" id="PRO_5016384866" evidence="7">
    <location>
        <begin position="33"/>
        <end position="406"/>
    </location>
</feature>
<dbReference type="InterPro" id="IPR001482">
    <property type="entry name" value="T2SS/T4SS_dom"/>
</dbReference>
<dbReference type="Gene3D" id="3.40.50.300">
    <property type="entry name" value="P-loop containing nucleotide triphosphate hydrolases"/>
    <property type="match status" value="1"/>
</dbReference>
<proteinExistence type="inferred from homology"/>
<evidence type="ECO:0000256" key="7">
    <source>
        <dbReference type="SAM" id="SignalP"/>
    </source>
</evidence>
<dbReference type="CDD" id="cd01130">
    <property type="entry name" value="VirB11-like_ATPase"/>
    <property type="match status" value="1"/>
</dbReference>
<dbReference type="InterPro" id="IPR014149">
    <property type="entry name" value="Conjug-transfer_TrbB"/>
</dbReference>
<dbReference type="GO" id="GO:0016887">
    <property type="term" value="F:ATP hydrolysis activity"/>
    <property type="evidence" value="ECO:0007669"/>
    <property type="project" value="InterPro"/>
</dbReference>
<dbReference type="GO" id="GO:0005737">
    <property type="term" value="C:cytoplasm"/>
    <property type="evidence" value="ECO:0007669"/>
    <property type="project" value="InterPro"/>
</dbReference>
<dbReference type="NCBIfam" id="TIGR02782">
    <property type="entry name" value="TrbB_P"/>
    <property type="match status" value="1"/>
</dbReference>
<accession>A0A2Z2PZV6</accession>
<keyword evidence="9" id="KW-0614">Plasmid</keyword>
<dbReference type="PROSITE" id="PS00662">
    <property type="entry name" value="T2SP_E"/>
    <property type="match status" value="1"/>
</dbReference>
<keyword evidence="4" id="KW-0547">Nucleotide-binding</keyword>
<feature type="signal peptide" evidence="7">
    <location>
        <begin position="1"/>
        <end position="32"/>
    </location>
</feature>
<dbReference type="PANTHER" id="PTHR30486">
    <property type="entry name" value="TWITCHING MOTILITY PROTEIN PILT"/>
    <property type="match status" value="1"/>
</dbReference>
<keyword evidence="7" id="KW-0732">Signal</keyword>
<gene>
    <name evidence="9" type="primary">trbB</name>
</gene>
<dbReference type="GO" id="GO:0005524">
    <property type="term" value="F:ATP binding"/>
    <property type="evidence" value="ECO:0007669"/>
    <property type="project" value="InterPro"/>
</dbReference>
<organism evidence="9">
    <name type="scientific">Agrobacterium deltaense</name>
    <dbReference type="NCBI Taxonomy" id="1183412"/>
    <lineage>
        <taxon>Bacteria</taxon>
        <taxon>Pseudomonadati</taxon>
        <taxon>Pseudomonadota</taxon>
        <taxon>Alphaproteobacteria</taxon>
        <taxon>Hyphomicrobiales</taxon>
        <taxon>Rhizobiaceae</taxon>
        <taxon>Rhizobium/Agrobacterium group</taxon>
        <taxon>Agrobacterium</taxon>
    </lineage>
</organism>
<evidence type="ECO:0000256" key="5">
    <source>
        <dbReference type="ARBA" id="ARBA00022989"/>
    </source>
</evidence>
<evidence type="ECO:0000256" key="3">
    <source>
        <dbReference type="ARBA" id="ARBA00022692"/>
    </source>
</evidence>
<evidence type="ECO:0000259" key="8">
    <source>
        <dbReference type="PROSITE" id="PS00662"/>
    </source>
</evidence>
<dbReference type="InterPro" id="IPR050921">
    <property type="entry name" value="T4SS_GSP_E_ATPase"/>
</dbReference>
<dbReference type="Pfam" id="PF04956">
    <property type="entry name" value="TrbC"/>
    <property type="match status" value="1"/>
</dbReference>
<evidence type="ECO:0000313" key="9">
    <source>
        <dbReference type="EMBL" id="ASK48314.1"/>
    </source>
</evidence>
<dbReference type="NCBIfam" id="NF010445">
    <property type="entry name" value="PRK13871.1"/>
    <property type="match status" value="1"/>
</dbReference>
<evidence type="ECO:0000256" key="6">
    <source>
        <dbReference type="SAM" id="Phobius"/>
    </source>
</evidence>
<feature type="domain" description="Bacterial type II secretion system protein E" evidence="8">
    <location>
        <begin position="295"/>
        <end position="309"/>
    </location>
</feature>
<dbReference type="Pfam" id="PF00437">
    <property type="entry name" value="T2SSE"/>
    <property type="match status" value="1"/>
</dbReference>
<reference evidence="9" key="1">
    <citation type="submission" date="2018-10" db="EMBL/GenBank/DDBJ databases">
        <title>Agrobacterium Ti plasmids: Classification based on T-DNA and Vir regions organization.</title>
        <authorList>
            <person name="Nabi N."/>
            <person name="Vial L."/>
            <person name="Ben Hafsa A."/>
            <person name="Chapulliot D."/>
            <person name="Berard A."/>
            <person name="Chauveau A."/>
            <person name="Le Paslier M.-C."/>
            <person name="Harzallah Skhiri F."/>
            <person name="Brunel D."/>
            <person name="Nesme X."/>
            <person name="Chaouachi M."/>
        </authorList>
    </citation>
    <scope>NUCLEOTIDE SEQUENCE</scope>
    <source>
        <strain evidence="9">Tun151</strain>
        <plasmid evidence="9">pTi_Tun151</plasmid>
    </source>
</reference>
<keyword evidence="6" id="KW-0472">Membrane</keyword>
<geneLocation type="plasmid" evidence="9">
    <name>pTi_Tun151</name>
</geneLocation>
<dbReference type="InterPro" id="IPR007039">
    <property type="entry name" value="TrbC/VirB2"/>
</dbReference>
<keyword evidence="3 6" id="KW-0812">Transmembrane</keyword>
<feature type="transmembrane region" description="Helical" evidence="6">
    <location>
        <begin position="56"/>
        <end position="74"/>
    </location>
</feature>
<keyword evidence="4" id="KW-0067">ATP-binding</keyword>
<keyword evidence="5 6" id="KW-1133">Transmembrane helix</keyword>
<dbReference type="PANTHER" id="PTHR30486:SF6">
    <property type="entry name" value="TYPE IV PILUS RETRACTATION ATPASE PILT"/>
    <property type="match status" value="1"/>
</dbReference>
<evidence type="ECO:0000256" key="4">
    <source>
        <dbReference type="ARBA" id="ARBA00022840"/>
    </source>
</evidence>
<name>A0A2Z2PZV6_9HYPH</name>